<sequence length="163" mass="18567">MSTYSMQRLDAALLWLCLLGVGISYYAYVVETSVERDPDYQPLCDISEHVSCTKAFTSEYGKGFGLIPKDSPFHLPNSIFGIIFYTIVASLSLFNHYWNTALMLIASVISNLFSIYLAHILYLLEDICVICVSLYVLNALILVLTYRKIREINRSSTKKRKTK</sequence>
<proteinExistence type="predicted"/>
<name>A0ACC2NDL1_9HYME</name>
<evidence type="ECO:0000313" key="1">
    <source>
        <dbReference type="EMBL" id="KAJ8668986.1"/>
    </source>
</evidence>
<dbReference type="Proteomes" id="UP001239111">
    <property type="component" value="Chromosome 3"/>
</dbReference>
<keyword evidence="2" id="KW-1185">Reference proteome</keyword>
<protein>
    <submittedName>
        <fullName evidence="1">Uncharacterized protein</fullName>
    </submittedName>
</protein>
<gene>
    <name evidence="1" type="ORF">QAD02_000245</name>
</gene>
<accession>A0ACC2NDL1</accession>
<reference evidence="1" key="1">
    <citation type="submission" date="2023-04" db="EMBL/GenBank/DDBJ databases">
        <title>A chromosome-level genome assembly of the parasitoid wasp Eretmocerus hayati.</title>
        <authorList>
            <person name="Zhong Y."/>
            <person name="Liu S."/>
            <person name="Liu Y."/>
        </authorList>
    </citation>
    <scope>NUCLEOTIDE SEQUENCE</scope>
    <source>
        <strain evidence="1">ZJU_SS_LIU_2023</strain>
    </source>
</reference>
<comment type="caution">
    <text evidence="1">The sequence shown here is derived from an EMBL/GenBank/DDBJ whole genome shotgun (WGS) entry which is preliminary data.</text>
</comment>
<organism evidence="1 2">
    <name type="scientific">Eretmocerus hayati</name>
    <dbReference type="NCBI Taxonomy" id="131215"/>
    <lineage>
        <taxon>Eukaryota</taxon>
        <taxon>Metazoa</taxon>
        <taxon>Ecdysozoa</taxon>
        <taxon>Arthropoda</taxon>
        <taxon>Hexapoda</taxon>
        <taxon>Insecta</taxon>
        <taxon>Pterygota</taxon>
        <taxon>Neoptera</taxon>
        <taxon>Endopterygota</taxon>
        <taxon>Hymenoptera</taxon>
        <taxon>Apocrita</taxon>
        <taxon>Proctotrupomorpha</taxon>
        <taxon>Chalcidoidea</taxon>
        <taxon>Aphelinidae</taxon>
        <taxon>Aphelininae</taxon>
        <taxon>Eretmocerus</taxon>
    </lineage>
</organism>
<evidence type="ECO:0000313" key="2">
    <source>
        <dbReference type="Proteomes" id="UP001239111"/>
    </source>
</evidence>
<dbReference type="EMBL" id="CM056743">
    <property type="protein sequence ID" value="KAJ8668986.1"/>
    <property type="molecule type" value="Genomic_DNA"/>
</dbReference>